<keyword evidence="2" id="KW-0472">Membrane</keyword>
<dbReference type="GO" id="GO:0015628">
    <property type="term" value="P:protein secretion by the type II secretion system"/>
    <property type="evidence" value="ECO:0007669"/>
    <property type="project" value="InterPro"/>
</dbReference>
<keyword evidence="1" id="KW-0488">Methylation</keyword>
<dbReference type="Pfam" id="PF07963">
    <property type="entry name" value="N_methyl"/>
    <property type="match status" value="1"/>
</dbReference>
<dbReference type="PROSITE" id="PS00409">
    <property type="entry name" value="PROKAR_NTER_METHYL"/>
    <property type="match status" value="1"/>
</dbReference>
<dbReference type="Pfam" id="PF16732">
    <property type="entry name" value="ComP_DUS"/>
    <property type="match status" value="1"/>
</dbReference>
<reference evidence="3 4" key="1">
    <citation type="submission" date="2018-06" db="EMBL/GenBank/DDBJ databases">
        <authorList>
            <consortium name="Pathogen Informatics"/>
            <person name="Doyle S."/>
        </authorList>
    </citation>
    <scope>NUCLEOTIDE SEQUENCE [LARGE SCALE GENOMIC DNA]</scope>
    <source>
        <strain evidence="3 4">NCTC10736</strain>
    </source>
</reference>
<dbReference type="AlphaFoldDB" id="A0A379ZEU1"/>
<dbReference type="PRINTS" id="PR00813">
    <property type="entry name" value="BCTERIALGSPG"/>
</dbReference>
<dbReference type="GO" id="GO:0043683">
    <property type="term" value="P:type IV pilus assembly"/>
    <property type="evidence" value="ECO:0007669"/>
    <property type="project" value="InterPro"/>
</dbReference>
<keyword evidence="2" id="KW-0812">Transmembrane</keyword>
<evidence type="ECO:0000313" key="3">
    <source>
        <dbReference type="EMBL" id="SUI59715.1"/>
    </source>
</evidence>
<dbReference type="Proteomes" id="UP000255061">
    <property type="component" value="Unassembled WGS sequence"/>
</dbReference>
<evidence type="ECO:0000256" key="1">
    <source>
        <dbReference type="ARBA" id="ARBA00022481"/>
    </source>
</evidence>
<dbReference type="PANTHER" id="PTHR30093:SF47">
    <property type="entry name" value="TYPE IV PILUS NON-CORE MINOR PILIN PILE"/>
    <property type="match status" value="1"/>
</dbReference>
<proteinExistence type="predicted"/>
<dbReference type="NCBIfam" id="TIGR02532">
    <property type="entry name" value="IV_pilin_GFxxxE"/>
    <property type="match status" value="1"/>
</dbReference>
<name>A0A379ZEU1_9GAMM</name>
<protein>
    <submittedName>
        <fullName evidence="3">Pilin</fullName>
    </submittedName>
</protein>
<organism evidence="3 4">
    <name type="scientific">Shewanella morhuae</name>
    <dbReference type="NCBI Taxonomy" id="365591"/>
    <lineage>
        <taxon>Bacteria</taxon>
        <taxon>Pseudomonadati</taxon>
        <taxon>Pseudomonadota</taxon>
        <taxon>Gammaproteobacteria</taxon>
        <taxon>Alteromonadales</taxon>
        <taxon>Shewanellaceae</taxon>
        <taxon>Shewanella</taxon>
    </lineage>
</organism>
<sequence>MRINVDESMKENKGFTLIEVMITVVIVGILVSIAYPSYTQYVIKSARSEGVAAVMRVANLQEQYYLDNRTYTTDMTKLGLDKSPFITEHGHYSVTSDGTTTTTVTAKAIGIQASRDATACPTITLTSDGVKGPSEECWK</sequence>
<feature type="transmembrane region" description="Helical" evidence="2">
    <location>
        <begin position="20"/>
        <end position="38"/>
    </location>
</feature>
<dbReference type="EMBL" id="UGYV01000001">
    <property type="protein sequence ID" value="SUI59715.1"/>
    <property type="molecule type" value="Genomic_DNA"/>
</dbReference>
<evidence type="ECO:0000256" key="2">
    <source>
        <dbReference type="SAM" id="Phobius"/>
    </source>
</evidence>
<dbReference type="Gene3D" id="3.30.700.10">
    <property type="entry name" value="Glycoprotein, Type 4 Pilin"/>
    <property type="match status" value="1"/>
</dbReference>
<dbReference type="InterPro" id="IPR012902">
    <property type="entry name" value="N_methyl_site"/>
</dbReference>
<dbReference type="InterPro" id="IPR045584">
    <property type="entry name" value="Pilin-like"/>
</dbReference>
<dbReference type="SUPFAM" id="SSF54523">
    <property type="entry name" value="Pili subunits"/>
    <property type="match status" value="1"/>
</dbReference>
<evidence type="ECO:0000313" key="4">
    <source>
        <dbReference type="Proteomes" id="UP000255061"/>
    </source>
</evidence>
<dbReference type="PANTHER" id="PTHR30093">
    <property type="entry name" value="GENERAL SECRETION PATHWAY PROTEIN G"/>
    <property type="match status" value="1"/>
</dbReference>
<dbReference type="GO" id="GO:0015627">
    <property type="term" value="C:type II protein secretion system complex"/>
    <property type="evidence" value="ECO:0007669"/>
    <property type="project" value="InterPro"/>
</dbReference>
<dbReference type="InterPro" id="IPR031982">
    <property type="entry name" value="PilE-like"/>
</dbReference>
<dbReference type="InterPro" id="IPR000983">
    <property type="entry name" value="Bac_GSPG_pilin"/>
</dbReference>
<keyword evidence="2" id="KW-1133">Transmembrane helix</keyword>
<accession>A0A379ZEU1</accession>
<gene>
    <name evidence="3" type="primary">pilE1_1</name>
    <name evidence="3" type="ORF">NCTC10736_00202</name>
</gene>